<dbReference type="SUPFAM" id="SSF81383">
    <property type="entry name" value="F-box domain"/>
    <property type="match status" value="1"/>
</dbReference>
<name>A0AAV2ZC31_9STRA</name>
<sequence>MLAHAAHGTSSSQSPPMLLLLPSDCKQIVWSFLDARDLCRAAQVARYAERGVELAPIWQRCLQQLHHQEKTRWTTHKVPIECGLRRQGGSRDLTASVQESRGLQALWQAKDVEDGDATAPADAAAPSPSWRKLYQQLFVSIKAFDGADVAFQVAKQEIQELKRARGELKELVQASKQRNQSEKYLRRVQMSCARWMNRSSRRQTAAKHLRSAQLTSLSRSEVTEELQRVETSLQVQSKQLFTLRSQYQKSLHRMTVELTKHAPLLSRRPPSSMS</sequence>
<organism evidence="2 3">
    <name type="scientific">Lagenidium giganteum</name>
    <dbReference type="NCBI Taxonomy" id="4803"/>
    <lineage>
        <taxon>Eukaryota</taxon>
        <taxon>Sar</taxon>
        <taxon>Stramenopiles</taxon>
        <taxon>Oomycota</taxon>
        <taxon>Peronosporomycetes</taxon>
        <taxon>Pythiales</taxon>
        <taxon>Pythiaceae</taxon>
    </lineage>
</organism>
<evidence type="ECO:0000313" key="3">
    <source>
        <dbReference type="Proteomes" id="UP001146120"/>
    </source>
</evidence>
<dbReference type="EMBL" id="DAKRPA010000007">
    <property type="protein sequence ID" value="DBA04553.1"/>
    <property type="molecule type" value="Genomic_DNA"/>
</dbReference>
<proteinExistence type="predicted"/>
<dbReference type="Proteomes" id="UP001146120">
    <property type="component" value="Unassembled WGS sequence"/>
</dbReference>
<accession>A0AAV2ZC31</accession>
<dbReference type="AlphaFoldDB" id="A0AAV2ZC31"/>
<keyword evidence="1" id="KW-0175">Coiled coil</keyword>
<reference evidence="2" key="1">
    <citation type="submission" date="2022-11" db="EMBL/GenBank/DDBJ databases">
        <authorList>
            <person name="Morgan W.R."/>
            <person name="Tartar A."/>
        </authorList>
    </citation>
    <scope>NUCLEOTIDE SEQUENCE</scope>
    <source>
        <strain evidence="2">ARSEF 373</strain>
    </source>
</reference>
<dbReference type="Gene3D" id="1.20.1280.50">
    <property type="match status" value="1"/>
</dbReference>
<evidence type="ECO:0000313" key="2">
    <source>
        <dbReference type="EMBL" id="DBA04553.1"/>
    </source>
</evidence>
<dbReference type="CDD" id="cd09917">
    <property type="entry name" value="F-box_SF"/>
    <property type="match status" value="1"/>
</dbReference>
<protein>
    <recommendedName>
        <fullName evidence="4">F-box domain-containing protein</fullName>
    </recommendedName>
</protein>
<keyword evidence="3" id="KW-1185">Reference proteome</keyword>
<evidence type="ECO:0000256" key="1">
    <source>
        <dbReference type="SAM" id="Coils"/>
    </source>
</evidence>
<feature type="coiled-coil region" evidence="1">
    <location>
        <begin position="151"/>
        <end position="178"/>
    </location>
</feature>
<dbReference type="InterPro" id="IPR036047">
    <property type="entry name" value="F-box-like_dom_sf"/>
</dbReference>
<reference evidence="2" key="2">
    <citation type="journal article" date="2023" name="Microbiol Resour">
        <title>Decontamination and Annotation of the Draft Genome Sequence of the Oomycete Lagenidium giganteum ARSEF 373.</title>
        <authorList>
            <person name="Morgan W.R."/>
            <person name="Tartar A."/>
        </authorList>
    </citation>
    <scope>NUCLEOTIDE SEQUENCE</scope>
    <source>
        <strain evidence="2">ARSEF 373</strain>
    </source>
</reference>
<comment type="caution">
    <text evidence="2">The sequence shown here is derived from an EMBL/GenBank/DDBJ whole genome shotgun (WGS) entry which is preliminary data.</text>
</comment>
<gene>
    <name evidence="2" type="ORF">N0F65_011101</name>
</gene>
<evidence type="ECO:0008006" key="4">
    <source>
        <dbReference type="Google" id="ProtNLM"/>
    </source>
</evidence>